<accession>A0AAE9XFX7</accession>
<reference evidence="1" key="1">
    <citation type="submission" date="2023-01" db="EMBL/GenBank/DDBJ databases">
        <title>Phages are important unrecognized players in the ecology of the oral pathogen Porphyromonas gingivalis.</title>
        <authorList>
            <person name="Matrishin C.B."/>
            <person name="Kauffman K.M."/>
        </authorList>
    </citation>
    <scope>NUCLEOTIDE SEQUENCE</scope>
    <source>
        <strain evidence="1">HG1691old</strain>
    </source>
</reference>
<evidence type="ECO:0000313" key="1">
    <source>
        <dbReference type="EMBL" id="WCF99380.1"/>
    </source>
</evidence>
<sequence>MAREAKNLRAKTKKFRRVFSEKIAPQSHHFSFVISL</sequence>
<evidence type="ECO:0000313" key="2">
    <source>
        <dbReference type="Proteomes" id="UP001179540"/>
    </source>
</evidence>
<name>A0AAE9XFX7_PORGN</name>
<dbReference type="Proteomes" id="UP001179540">
    <property type="component" value="Chromosome"/>
</dbReference>
<dbReference type="InterPro" id="IPR012456">
    <property type="entry name" value="DUF1661"/>
</dbReference>
<dbReference type="AlphaFoldDB" id="A0AAE9XFX7"/>
<dbReference type="RefSeq" id="WP_155243233.1">
    <property type="nucleotide sequence ID" value="NZ_CP116613.1"/>
</dbReference>
<organism evidence="1 2">
    <name type="scientific">Porphyromonas gingivalis</name>
    <name type="common">Bacteroides gingivalis</name>
    <dbReference type="NCBI Taxonomy" id="837"/>
    <lineage>
        <taxon>Bacteria</taxon>
        <taxon>Pseudomonadati</taxon>
        <taxon>Bacteroidota</taxon>
        <taxon>Bacteroidia</taxon>
        <taxon>Bacteroidales</taxon>
        <taxon>Porphyromonadaceae</taxon>
        <taxon>Porphyromonas</taxon>
    </lineage>
</organism>
<protein>
    <submittedName>
        <fullName evidence="1">DUF1661 domain-containing protein</fullName>
    </submittedName>
</protein>
<proteinExistence type="predicted"/>
<gene>
    <name evidence="1" type="ORF">NY149_01710</name>
</gene>
<dbReference type="Pfam" id="PF07877">
    <property type="entry name" value="DUF1661"/>
    <property type="match status" value="1"/>
</dbReference>
<dbReference type="EMBL" id="CP116613">
    <property type="protein sequence ID" value="WCF99380.1"/>
    <property type="molecule type" value="Genomic_DNA"/>
</dbReference>